<proteinExistence type="inferred from homology"/>
<evidence type="ECO:0000313" key="4">
    <source>
        <dbReference type="Proteomes" id="UP001589896"/>
    </source>
</evidence>
<evidence type="ECO:0000256" key="1">
    <source>
        <dbReference type="ARBA" id="ARBA00006484"/>
    </source>
</evidence>
<dbReference type="PANTHER" id="PTHR42760">
    <property type="entry name" value="SHORT-CHAIN DEHYDROGENASES/REDUCTASES FAMILY MEMBER"/>
    <property type="match status" value="1"/>
</dbReference>
<evidence type="ECO:0000313" key="3">
    <source>
        <dbReference type="EMBL" id="MFC0681569.1"/>
    </source>
</evidence>
<protein>
    <submittedName>
        <fullName evidence="3">SDR family NAD(P)-dependent oxidoreductase</fullName>
        <ecNumber evidence="3">1.1.1.-</ecNumber>
    </submittedName>
</protein>
<organism evidence="3 4">
    <name type="scientific">Lysobacter korlensis</name>
    <dbReference type="NCBI Taxonomy" id="553636"/>
    <lineage>
        <taxon>Bacteria</taxon>
        <taxon>Pseudomonadati</taxon>
        <taxon>Pseudomonadota</taxon>
        <taxon>Gammaproteobacteria</taxon>
        <taxon>Lysobacterales</taxon>
        <taxon>Lysobacteraceae</taxon>
        <taxon>Lysobacter</taxon>
    </lineage>
</organism>
<comment type="caution">
    <text evidence="3">The sequence shown here is derived from an EMBL/GenBank/DDBJ whole genome shotgun (WGS) entry which is preliminary data.</text>
</comment>
<keyword evidence="2 3" id="KW-0560">Oxidoreductase</keyword>
<name>A0ABV6RX65_9GAMM</name>
<reference evidence="3 4" key="1">
    <citation type="submission" date="2024-09" db="EMBL/GenBank/DDBJ databases">
        <authorList>
            <person name="Sun Q."/>
            <person name="Mori K."/>
        </authorList>
    </citation>
    <scope>NUCLEOTIDE SEQUENCE [LARGE SCALE GENOMIC DNA]</scope>
    <source>
        <strain evidence="3 4">KCTC 23076</strain>
    </source>
</reference>
<dbReference type="PANTHER" id="PTHR42760:SF133">
    <property type="entry name" value="3-OXOACYL-[ACYL-CARRIER-PROTEIN] REDUCTASE"/>
    <property type="match status" value="1"/>
</dbReference>
<dbReference type="GO" id="GO:0016491">
    <property type="term" value="F:oxidoreductase activity"/>
    <property type="evidence" value="ECO:0007669"/>
    <property type="project" value="UniProtKB-KW"/>
</dbReference>
<dbReference type="RefSeq" id="WP_386674426.1">
    <property type="nucleotide sequence ID" value="NZ_JBHLTG010000008.1"/>
</dbReference>
<keyword evidence="4" id="KW-1185">Reference proteome</keyword>
<dbReference type="InterPro" id="IPR036291">
    <property type="entry name" value="NAD(P)-bd_dom_sf"/>
</dbReference>
<evidence type="ECO:0000256" key="2">
    <source>
        <dbReference type="ARBA" id="ARBA00023002"/>
    </source>
</evidence>
<dbReference type="PRINTS" id="PR00081">
    <property type="entry name" value="GDHRDH"/>
</dbReference>
<gene>
    <name evidence="3" type="ORF">ACFFGH_27385</name>
</gene>
<sequence>MAGVEDTRLPGLDGKVIVLTGASGGQGVAETALLTVSGATVVATDLSAEAGAELAAVVDRHPENVVYRRLDVTSPGAWSDLATELAGRHGTIHGLVNNAGIPMRARLGEVALDDWNRALAVNLTGAMLGIQALVPLMTAGGSIVNVGSAAAVIPHSAAAYTASKWGLRGLSGVAATQHGPAGIRTNLVNPGYIETPMMAKAAVGMLEAQLALTPMERVGRPEEVASVVAFLLSDLASYVNGAEIAVDGGYTSSSGVKYMADTIDGAARQE</sequence>
<dbReference type="EMBL" id="JBHLTG010000008">
    <property type="protein sequence ID" value="MFC0681569.1"/>
    <property type="molecule type" value="Genomic_DNA"/>
</dbReference>
<dbReference type="Proteomes" id="UP001589896">
    <property type="component" value="Unassembled WGS sequence"/>
</dbReference>
<dbReference type="Gene3D" id="3.40.50.720">
    <property type="entry name" value="NAD(P)-binding Rossmann-like Domain"/>
    <property type="match status" value="1"/>
</dbReference>
<dbReference type="InterPro" id="IPR002347">
    <property type="entry name" value="SDR_fam"/>
</dbReference>
<comment type="similarity">
    <text evidence="1">Belongs to the short-chain dehydrogenases/reductases (SDR) family.</text>
</comment>
<dbReference type="PRINTS" id="PR00080">
    <property type="entry name" value="SDRFAMILY"/>
</dbReference>
<dbReference type="Pfam" id="PF13561">
    <property type="entry name" value="adh_short_C2"/>
    <property type="match status" value="1"/>
</dbReference>
<dbReference type="EC" id="1.1.1.-" evidence="3"/>
<accession>A0ABV6RX65</accession>
<dbReference type="SUPFAM" id="SSF51735">
    <property type="entry name" value="NAD(P)-binding Rossmann-fold domains"/>
    <property type="match status" value="1"/>
</dbReference>